<reference evidence="3 4" key="1">
    <citation type="submission" date="2016-03" db="EMBL/GenBank/DDBJ databases">
        <authorList>
            <consortium name="Pathogen Informatics"/>
        </authorList>
    </citation>
    <scope>NUCLEOTIDE SEQUENCE [LARGE SCALE GENOMIC DNA]</scope>
    <source>
        <strain evidence="3 4">NCTC13364</strain>
    </source>
</reference>
<dbReference type="CDD" id="cd06661">
    <property type="entry name" value="GGCT_like"/>
    <property type="match status" value="1"/>
</dbReference>
<name>A0A157LG69_9BORD</name>
<dbReference type="AlphaFoldDB" id="A0A157LG69"/>
<dbReference type="InterPro" id="IPR006840">
    <property type="entry name" value="ChaC"/>
</dbReference>
<dbReference type="Gene3D" id="3.10.490.10">
    <property type="entry name" value="Gamma-glutamyl cyclotransferase-like"/>
    <property type="match status" value="1"/>
</dbReference>
<dbReference type="GO" id="GO:0005737">
    <property type="term" value="C:cytoplasm"/>
    <property type="evidence" value="ECO:0007669"/>
    <property type="project" value="TreeGrafter"/>
</dbReference>
<organism evidence="3 4">
    <name type="scientific">Bordetella ansorpii</name>
    <dbReference type="NCBI Taxonomy" id="288768"/>
    <lineage>
        <taxon>Bacteria</taxon>
        <taxon>Pseudomonadati</taxon>
        <taxon>Pseudomonadota</taxon>
        <taxon>Betaproteobacteria</taxon>
        <taxon>Burkholderiales</taxon>
        <taxon>Alcaligenaceae</taxon>
        <taxon>Bordetella</taxon>
    </lineage>
</organism>
<dbReference type="PANTHER" id="PTHR12192:SF2">
    <property type="entry name" value="GLUTATHIONE-SPECIFIC GAMMA-GLUTAMYLCYCLOTRANSFERASE 2"/>
    <property type="match status" value="1"/>
</dbReference>
<dbReference type="Proteomes" id="UP000077037">
    <property type="component" value="Unassembled WGS sequence"/>
</dbReference>
<accession>A0A157LG69</accession>
<dbReference type="SUPFAM" id="SSF110857">
    <property type="entry name" value="Gamma-glutamyl cyclotransferase-like"/>
    <property type="match status" value="1"/>
</dbReference>
<evidence type="ECO:0000313" key="3">
    <source>
        <dbReference type="EMBL" id="SAH95792.1"/>
    </source>
</evidence>
<dbReference type="InterPro" id="IPR036568">
    <property type="entry name" value="GGCT-like_sf"/>
</dbReference>
<evidence type="ECO:0000256" key="1">
    <source>
        <dbReference type="ARBA" id="ARBA00012344"/>
    </source>
</evidence>
<proteinExistence type="predicted"/>
<dbReference type="GO" id="GO:0006751">
    <property type="term" value="P:glutathione catabolic process"/>
    <property type="evidence" value="ECO:0007669"/>
    <property type="project" value="InterPro"/>
</dbReference>
<evidence type="ECO:0000256" key="2">
    <source>
        <dbReference type="ARBA" id="ARBA00023239"/>
    </source>
</evidence>
<dbReference type="GO" id="GO:0061928">
    <property type="term" value="F:glutathione specific gamma-glutamylcyclotransferase activity"/>
    <property type="evidence" value="ECO:0007669"/>
    <property type="project" value="UniProtKB-EC"/>
</dbReference>
<dbReference type="EC" id="4.3.2.7" evidence="1"/>
<dbReference type="Pfam" id="PF04752">
    <property type="entry name" value="ChaC"/>
    <property type="match status" value="1"/>
</dbReference>
<gene>
    <name evidence="3" type="ORF">SAMEA1982600_00738</name>
</gene>
<sequence length="237" mass="26063">MKPASLPASDISNPAALPFRLWTAEEKQASMQAALKDWPPGQDVWIYGYGSLIWRPEFDYLERRLATLRGHHRALCLWSRVNRGTPECPGLVFGLDRGGSCRGVVYRVDGNQVPGFFPALWNREMSTGAYLPRWLNCNTPEGDVKALVFVMNRANPAYVSALPEEELVAVVRRASGRYGPCTDYIMETVHALRGSGIRDARLENVAARLEGAMQEDAAARAQAGMATRAATASVPAK</sequence>
<dbReference type="PANTHER" id="PTHR12192">
    <property type="entry name" value="CATION TRANSPORT PROTEIN CHAC-RELATED"/>
    <property type="match status" value="1"/>
</dbReference>
<protein>
    <recommendedName>
        <fullName evidence="1">glutathione-specific gamma-glutamylcyclotransferase</fullName>
        <ecNumber evidence="1">4.3.2.7</ecNumber>
    </recommendedName>
</protein>
<keyword evidence="2" id="KW-0456">Lyase</keyword>
<evidence type="ECO:0000313" key="4">
    <source>
        <dbReference type="Proteomes" id="UP000077037"/>
    </source>
</evidence>
<dbReference type="InterPro" id="IPR013024">
    <property type="entry name" value="GGCT-like"/>
</dbReference>
<dbReference type="EMBL" id="FKBS01000007">
    <property type="protein sequence ID" value="SAH95792.1"/>
    <property type="molecule type" value="Genomic_DNA"/>
</dbReference>